<keyword evidence="2" id="KW-1185">Reference proteome</keyword>
<sequence>MPRTVAEKLLIAPESELLLLATPEQRTLLEPLPDGVTVADGITRDTEGVAVAFVDDRAGLDALLAEIVPVLTSFRAGWIAYRKGGRSDINRDSIWARVEEIGWTLNANISLSDEWSAVRFKRST</sequence>
<protein>
    <recommendedName>
        <fullName evidence="3">DUF3052 domain-containing protein</fullName>
    </recommendedName>
</protein>
<proteinExistence type="predicted"/>
<evidence type="ECO:0008006" key="3">
    <source>
        <dbReference type="Google" id="ProtNLM"/>
    </source>
</evidence>
<dbReference type="Proteomes" id="UP001519362">
    <property type="component" value="Unassembled WGS sequence"/>
</dbReference>
<gene>
    <name evidence="1" type="ORF">JOF34_000178</name>
</gene>
<name>A0ABS4ZE86_9MICO</name>
<comment type="caution">
    <text evidence="1">The sequence shown here is derived from an EMBL/GenBank/DDBJ whole genome shotgun (WGS) entry which is preliminary data.</text>
</comment>
<dbReference type="EMBL" id="JAGIOL010000001">
    <property type="protein sequence ID" value="MBP2435592.1"/>
    <property type="molecule type" value="Genomic_DNA"/>
</dbReference>
<dbReference type="RefSeq" id="WP_165132427.1">
    <property type="nucleotide sequence ID" value="NZ_CP049253.1"/>
</dbReference>
<reference evidence="1 2" key="1">
    <citation type="submission" date="2021-03" db="EMBL/GenBank/DDBJ databases">
        <title>Sequencing the genomes of 1000 actinobacteria strains.</title>
        <authorList>
            <person name="Klenk H.-P."/>
        </authorList>
    </citation>
    <scope>NUCLEOTIDE SEQUENCE [LARGE SCALE GENOMIC DNA]</scope>
    <source>
        <strain evidence="1 2">DSM 24221</strain>
    </source>
</reference>
<accession>A0ABS4ZE86</accession>
<evidence type="ECO:0000313" key="2">
    <source>
        <dbReference type="Proteomes" id="UP001519362"/>
    </source>
</evidence>
<organism evidence="1 2">
    <name type="scientific">Microbacterium amylolyticum</name>
    <dbReference type="NCBI Taxonomy" id="936337"/>
    <lineage>
        <taxon>Bacteria</taxon>
        <taxon>Bacillati</taxon>
        <taxon>Actinomycetota</taxon>
        <taxon>Actinomycetes</taxon>
        <taxon>Micrococcales</taxon>
        <taxon>Microbacteriaceae</taxon>
        <taxon>Microbacterium</taxon>
    </lineage>
</organism>
<evidence type="ECO:0000313" key="1">
    <source>
        <dbReference type="EMBL" id="MBP2435592.1"/>
    </source>
</evidence>